<dbReference type="PANTHER" id="PTHR33112">
    <property type="entry name" value="DOMAIN PROTEIN, PUTATIVE-RELATED"/>
    <property type="match status" value="1"/>
</dbReference>
<organism evidence="2 3">
    <name type="scientific">Ophiostoma piceae (strain UAMH 11346)</name>
    <name type="common">Sap stain fungus</name>
    <dbReference type="NCBI Taxonomy" id="1262450"/>
    <lineage>
        <taxon>Eukaryota</taxon>
        <taxon>Fungi</taxon>
        <taxon>Dikarya</taxon>
        <taxon>Ascomycota</taxon>
        <taxon>Pezizomycotina</taxon>
        <taxon>Sordariomycetes</taxon>
        <taxon>Sordariomycetidae</taxon>
        <taxon>Ophiostomatales</taxon>
        <taxon>Ophiostomataceae</taxon>
        <taxon>Ophiostoma</taxon>
    </lineage>
</organism>
<keyword evidence="3" id="KW-1185">Reference proteome</keyword>
<dbReference type="STRING" id="1262450.S3BWB7"/>
<dbReference type="OMA" id="HESHIVY"/>
<dbReference type="OrthoDB" id="5125733at2759"/>
<dbReference type="AlphaFoldDB" id="S3BWB7"/>
<proteinExistence type="predicted"/>
<dbReference type="Proteomes" id="UP000016923">
    <property type="component" value="Unassembled WGS sequence"/>
</dbReference>
<dbReference type="InterPro" id="IPR010730">
    <property type="entry name" value="HET"/>
</dbReference>
<dbReference type="EMBL" id="KE148159">
    <property type="protein sequence ID" value="EPE04832.1"/>
    <property type="molecule type" value="Genomic_DNA"/>
</dbReference>
<feature type="domain" description="Heterokaryon incompatibility" evidence="1">
    <location>
        <begin position="255"/>
        <end position="403"/>
    </location>
</feature>
<accession>S3BWB7</accession>
<dbReference type="PANTHER" id="PTHR33112:SF16">
    <property type="entry name" value="HETEROKARYON INCOMPATIBILITY DOMAIN-CONTAINING PROTEIN"/>
    <property type="match status" value="1"/>
</dbReference>
<dbReference type="eggNOG" id="ENOG502RUEM">
    <property type="taxonomic scope" value="Eukaryota"/>
</dbReference>
<name>S3BWB7_OPHP1</name>
<reference evidence="2 3" key="1">
    <citation type="journal article" date="2013" name="BMC Genomics">
        <title>The genome and transcriptome of the pine saprophyte Ophiostoma piceae, and a comparison with the bark beetle-associated pine pathogen Grosmannia clavigera.</title>
        <authorList>
            <person name="Haridas S."/>
            <person name="Wang Y."/>
            <person name="Lim L."/>
            <person name="Massoumi Alamouti S."/>
            <person name="Jackman S."/>
            <person name="Docking R."/>
            <person name="Robertson G."/>
            <person name="Birol I."/>
            <person name="Bohlmann J."/>
            <person name="Breuil C."/>
        </authorList>
    </citation>
    <scope>NUCLEOTIDE SEQUENCE [LARGE SCALE GENOMIC DNA]</scope>
    <source>
        <strain evidence="2 3">UAMH 11346</strain>
    </source>
</reference>
<gene>
    <name evidence="2" type="ORF">F503_06381</name>
</gene>
<evidence type="ECO:0000259" key="1">
    <source>
        <dbReference type="Pfam" id="PF06985"/>
    </source>
</evidence>
<protein>
    <submittedName>
        <fullName evidence="2">HET domain-containing protein</fullName>
    </submittedName>
</protein>
<dbReference type="HOGENOM" id="CLU_002639_2_12_1"/>
<sequence>MASTAAGDDGRPLCGQCRLLLSTDTLGDQEARGGFKHSLLGSFGHRPDCRLCHYLWNENWVGASVTPQSVRRLRDLLEPQPNAARLQNASRFRTSWVVFAFNVSISQAARDELPNPSEPSFHFLWDASAETFTFLPSQNVTIGLESVNVILRIRLEDDRGRMLWAPFNGLDLVTTADSKCTKLTRLRQIDWSDHITQWISVVRALLDDCQLSHDRCKPIRPELLPPRLLQVQAGQSSLTRVALRATPRQSDRGRYAALSYCWGGPQKLQLTKSNFDALQKGIDAAALPQTLRDAVLVTQLLGLEYLWVDALCIIQDDDADKAAQLIKMHTIYENSAVTIAAAAASSVGQGFLSFDSVRNKKYPACDVAVRFADSHIGALSLVPVQYHMSDRFAINKRGWTLQEAIIPPRLLVFGDLEPFLRCRTKDFVHARQSPVRFYSSIQPQRFFTDADDTTWTRSDRFDKAWPEIVSQYTMRELGFIADRPLAIGGVTDYLAALFDDQCHFGIWKARALECLLWKVTHGGGRPSGFLADYPTWSWMSAYGRVDLDTMNQYRSPEATVEWNHGPEHEQLTVECRALPLADVTTKNIIESWPDTITGDVGTDEYVSIDNECWGGNVVFLIVSRTVNNHFMAIAAIPDEGAYERVGLAELRHVATWAHTAKAKCILY</sequence>
<dbReference type="VEuPathDB" id="FungiDB:F503_06381"/>
<dbReference type="Pfam" id="PF06985">
    <property type="entry name" value="HET"/>
    <property type="match status" value="1"/>
</dbReference>
<evidence type="ECO:0000313" key="3">
    <source>
        <dbReference type="Proteomes" id="UP000016923"/>
    </source>
</evidence>
<evidence type="ECO:0000313" key="2">
    <source>
        <dbReference type="EMBL" id="EPE04832.1"/>
    </source>
</evidence>